<keyword evidence="4" id="KW-0472">Membrane</keyword>
<evidence type="ECO:0000256" key="2">
    <source>
        <dbReference type="ARBA" id="ARBA00022803"/>
    </source>
</evidence>
<feature type="repeat" description="TPR" evidence="3">
    <location>
        <begin position="277"/>
        <end position="310"/>
    </location>
</feature>
<gene>
    <name evidence="5" type="ORF">BPP43_01600</name>
</gene>
<dbReference type="RefSeq" id="WP_014936169.1">
    <property type="nucleotide sequence ID" value="NC_019908.1"/>
</dbReference>
<evidence type="ECO:0000313" key="6">
    <source>
        <dbReference type="Proteomes" id="UP000010793"/>
    </source>
</evidence>
<dbReference type="Gene3D" id="1.25.40.10">
    <property type="entry name" value="Tetratricopeptide repeat domain"/>
    <property type="match status" value="3"/>
</dbReference>
<dbReference type="PANTHER" id="PTHR45586">
    <property type="entry name" value="TPR REPEAT-CONTAINING PROTEIN PA4667"/>
    <property type="match status" value="1"/>
</dbReference>
<dbReference type="Proteomes" id="UP000010793">
    <property type="component" value="Chromosome"/>
</dbReference>
<dbReference type="SUPFAM" id="SSF48452">
    <property type="entry name" value="TPR-like"/>
    <property type="match status" value="2"/>
</dbReference>
<feature type="repeat" description="TPR" evidence="3">
    <location>
        <begin position="137"/>
        <end position="170"/>
    </location>
</feature>
<reference evidence="5 6" key="1">
    <citation type="journal article" date="2013" name="Genome Announc.">
        <title>Complete Genome Sequence of the Porcine Strain Brachyspira pilosicoli P43/6/78(T.).</title>
        <authorList>
            <person name="Lin C."/>
            <person name="den Bakker H.C."/>
            <person name="Suzuki H."/>
            <person name="Lefebure T."/>
            <person name="Ponnala L."/>
            <person name="Sun Q."/>
            <person name="Stanhope M.J."/>
            <person name="Wiedmann M."/>
            <person name="Duhamel G.E."/>
        </authorList>
    </citation>
    <scope>NUCLEOTIDE SEQUENCE [LARGE SCALE GENOMIC DNA]</scope>
    <source>
        <strain evidence="5 6">P43/6/78</strain>
    </source>
</reference>
<dbReference type="PANTHER" id="PTHR45586:SF1">
    <property type="entry name" value="LIPOPOLYSACCHARIDE ASSEMBLY PROTEIN B"/>
    <property type="match status" value="1"/>
</dbReference>
<dbReference type="AlphaFoldDB" id="A0A3B6VIB3"/>
<dbReference type="Pfam" id="PF13181">
    <property type="entry name" value="TPR_8"/>
    <property type="match status" value="2"/>
</dbReference>
<dbReference type="KEGG" id="bpip:BPP43_01600"/>
<sequence>MTIYIIVFIVVFSILLFIASKILPKLYSKYVQSDMDRVNNYIASEKYNLAIKKLRDILSKNKSHNKSYKIYKIIGDCYYKMGEYPFAIVEYRHAIDTGDNSPETVISLGRSLNAIGRKEESLAQFLSLLKLGGEYKVNVSIEIGKIYYDNGQYNTAFQFFENALENDSTNKEALKYKAYCYVSAGNYNEAIVIMNGIINKYPNDPALNYNLGRAYKGKLDCKNAIKHYKISSKDREYAIKSLYEIALCYIELNNIEFAIKYLEMAIAYDGIDRELNLAILYQLSECYSRMENLNKAIEYLENIIIIDPNYKDANKKLNEYKESRYSDNIKNFFKLDENDFADLALKIVSSMNLIPYSLKTTDKKYVIIFAKDGKSVHSTKKIVFFRMSYSPIFNEELIQLYDYAVNSNIVNSVLVTCAMATPDAIRYAAMSRIDIVGIKRLENLVEKSTFTSVPVGITRTEEKLDWII</sequence>
<keyword evidence="4" id="KW-0812">Transmembrane</keyword>
<keyword evidence="1" id="KW-0677">Repeat</keyword>
<feature type="transmembrane region" description="Helical" evidence="4">
    <location>
        <begin position="6"/>
        <end position="23"/>
    </location>
</feature>
<accession>A0A3B6VIB3</accession>
<keyword evidence="2 3" id="KW-0802">TPR repeat</keyword>
<feature type="repeat" description="TPR" evidence="3">
    <location>
        <begin position="68"/>
        <end position="101"/>
    </location>
</feature>
<keyword evidence="6" id="KW-1185">Reference proteome</keyword>
<evidence type="ECO:0000256" key="4">
    <source>
        <dbReference type="SAM" id="Phobius"/>
    </source>
</evidence>
<evidence type="ECO:0000256" key="1">
    <source>
        <dbReference type="ARBA" id="ARBA00022737"/>
    </source>
</evidence>
<organism evidence="5 6">
    <name type="scientific">Brachyspira pilosicoli P43/6/78</name>
    <dbReference type="NCBI Taxonomy" id="1042417"/>
    <lineage>
        <taxon>Bacteria</taxon>
        <taxon>Pseudomonadati</taxon>
        <taxon>Spirochaetota</taxon>
        <taxon>Spirochaetia</taxon>
        <taxon>Brachyspirales</taxon>
        <taxon>Brachyspiraceae</taxon>
        <taxon>Brachyspira</taxon>
    </lineage>
</organism>
<dbReference type="InterPro" id="IPR051012">
    <property type="entry name" value="CellSynth/LPSAsmb/PSIAsmb"/>
</dbReference>
<dbReference type="PROSITE" id="PS50005">
    <property type="entry name" value="TPR"/>
    <property type="match status" value="3"/>
</dbReference>
<dbReference type="InterPro" id="IPR011990">
    <property type="entry name" value="TPR-like_helical_dom_sf"/>
</dbReference>
<evidence type="ECO:0000256" key="3">
    <source>
        <dbReference type="PROSITE-ProRule" id="PRU00339"/>
    </source>
</evidence>
<proteinExistence type="predicted"/>
<dbReference type="InterPro" id="IPR019734">
    <property type="entry name" value="TPR_rpt"/>
</dbReference>
<dbReference type="Pfam" id="PF14559">
    <property type="entry name" value="TPR_19"/>
    <property type="match status" value="1"/>
</dbReference>
<dbReference type="GeneID" id="56438868"/>
<dbReference type="EMBL" id="CP002873">
    <property type="protein sequence ID" value="AGA65660.1"/>
    <property type="molecule type" value="Genomic_DNA"/>
</dbReference>
<dbReference type="SMART" id="SM00028">
    <property type="entry name" value="TPR"/>
    <property type="match status" value="6"/>
</dbReference>
<protein>
    <submittedName>
        <fullName evidence="5">TPR domain-containing protein</fullName>
    </submittedName>
</protein>
<evidence type="ECO:0000313" key="5">
    <source>
        <dbReference type="EMBL" id="AGA65660.1"/>
    </source>
</evidence>
<keyword evidence="4" id="KW-1133">Transmembrane helix</keyword>
<name>A0A3B6VIB3_BRAPL</name>